<protein>
    <submittedName>
        <fullName evidence="4">Uncharacterized protein</fullName>
    </submittedName>
</protein>
<sequence>MDKKQFSGRYLPRPPGQPRVQTGDQRNYRSPTGTHRRFEEFYLPSISPNCYTHNQQNGEQLVQWKPTNTRQTFVEEILYKKRHAKELYENEMDKIENNYIEENRLHSMHLRAKTQALNRFAEVYSEEMSGDFHRIRQGLEKDINCYYQEVQRRNESNCQKITLLRQARTLKAVALQIYKRNMNEGIEKRSINDTQLTDYHILWRSIAHQTFDGCYSNEISVDFNGIKDELENEIKFCLRQILQRNEENKVRSYVQQIQRMFDESPALEWFARSYTNGISANFKQIQGEMKSGVSLACLRHLSEKLEMILKQCDLLRRALEGQEYYQNKMNEVENQYIKKKYLHSMHDEAKSTALKWLDESYSFAIARDFHRVYNELENGIQLHFEEVLQRNKRNKKKQSMAVVRKITTVSKTVISGVSSALSGAEIGMSIGQIFGQFGGFAGLVIGALCGGLLGIFKKYHRHKHQ</sequence>
<dbReference type="EMBL" id="CAWYQH010000001">
    <property type="protein sequence ID" value="CAK8671873.1"/>
    <property type="molecule type" value="Genomic_DNA"/>
</dbReference>
<evidence type="ECO:0000256" key="1">
    <source>
        <dbReference type="SAM" id="Coils"/>
    </source>
</evidence>
<comment type="caution">
    <text evidence="4">The sequence shown here is derived from an EMBL/GenBank/DDBJ whole genome shotgun (WGS) entry which is preliminary data.</text>
</comment>
<feature type="transmembrane region" description="Helical" evidence="3">
    <location>
        <begin position="433"/>
        <end position="456"/>
    </location>
</feature>
<evidence type="ECO:0000313" key="5">
    <source>
        <dbReference type="Proteomes" id="UP001642483"/>
    </source>
</evidence>
<feature type="region of interest" description="Disordered" evidence="2">
    <location>
        <begin position="1"/>
        <end position="34"/>
    </location>
</feature>
<dbReference type="Gene3D" id="1.20.58.420">
    <property type="entry name" value="AHSP"/>
    <property type="match status" value="1"/>
</dbReference>
<organism evidence="4 5">
    <name type="scientific">Clavelina lepadiformis</name>
    <name type="common">Light-bulb sea squirt</name>
    <name type="synonym">Ascidia lepadiformis</name>
    <dbReference type="NCBI Taxonomy" id="159417"/>
    <lineage>
        <taxon>Eukaryota</taxon>
        <taxon>Metazoa</taxon>
        <taxon>Chordata</taxon>
        <taxon>Tunicata</taxon>
        <taxon>Ascidiacea</taxon>
        <taxon>Aplousobranchia</taxon>
        <taxon>Clavelinidae</taxon>
        <taxon>Clavelina</taxon>
    </lineage>
</organism>
<feature type="compositionally biased region" description="Polar residues" evidence="2">
    <location>
        <begin position="19"/>
        <end position="33"/>
    </location>
</feature>
<keyword evidence="3" id="KW-0812">Transmembrane</keyword>
<keyword evidence="5" id="KW-1185">Reference proteome</keyword>
<proteinExistence type="predicted"/>
<evidence type="ECO:0000256" key="2">
    <source>
        <dbReference type="SAM" id="MobiDB-lite"/>
    </source>
</evidence>
<keyword evidence="1" id="KW-0175">Coiled coil</keyword>
<keyword evidence="3" id="KW-1133">Transmembrane helix</keyword>
<accession>A0ABP0EWQ1</accession>
<gene>
    <name evidence="4" type="ORF">CVLEPA_LOCUS904</name>
</gene>
<feature type="coiled-coil region" evidence="1">
    <location>
        <begin position="78"/>
        <end position="105"/>
    </location>
</feature>
<reference evidence="4 5" key="1">
    <citation type="submission" date="2024-02" db="EMBL/GenBank/DDBJ databases">
        <authorList>
            <person name="Daric V."/>
            <person name="Darras S."/>
        </authorList>
    </citation>
    <scope>NUCLEOTIDE SEQUENCE [LARGE SCALE GENOMIC DNA]</scope>
</reference>
<dbReference type="Proteomes" id="UP001642483">
    <property type="component" value="Unassembled WGS sequence"/>
</dbReference>
<evidence type="ECO:0000313" key="4">
    <source>
        <dbReference type="EMBL" id="CAK8671873.1"/>
    </source>
</evidence>
<evidence type="ECO:0000256" key="3">
    <source>
        <dbReference type="SAM" id="Phobius"/>
    </source>
</evidence>
<keyword evidence="3" id="KW-0472">Membrane</keyword>
<name>A0ABP0EWQ1_CLALP</name>